<proteinExistence type="predicted"/>
<dbReference type="Gene3D" id="2.40.128.20">
    <property type="match status" value="1"/>
</dbReference>
<organism evidence="2 3">
    <name type="scientific">Nanchangia anserum</name>
    <dbReference type="NCBI Taxonomy" id="2692125"/>
    <lineage>
        <taxon>Bacteria</taxon>
        <taxon>Bacillati</taxon>
        <taxon>Actinomycetota</taxon>
        <taxon>Actinomycetes</taxon>
        <taxon>Actinomycetales</taxon>
        <taxon>Actinomycetaceae</taxon>
        <taxon>Nanchangia</taxon>
    </lineage>
</organism>
<comment type="caution">
    <text evidence="2">The sequence shown here is derived from an EMBL/GenBank/DDBJ whole genome shotgun (WGS) entry which is preliminary data.</text>
</comment>
<dbReference type="InterPro" id="IPR012674">
    <property type="entry name" value="Calycin"/>
</dbReference>
<dbReference type="Proteomes" id="UP000627538">
    <property type="component" value="Unassembled WGS sequence"/>
</dbReference>
<feature type="domain" description="THAP4-like heme-binding" evidence="1">
    <location>
        <begin position="12"/>
        <end position="191"/>
    </location>
</feature>
<sequence length="194" mass="21022">MMTLPDDLPPSLYPLAWLLGSWRGWGTAPAMGEEGEDRPLVFALDVTHDGDDLRHHLRVSYAEAADGIDVMADAARGLALLTPRDEAWEETGTWHLTRSEPAQGPGTETFGEGTLRLRGGRFGGEGLWAIRCQGPRIGARISDIDGLSENGTRIVEASRMYGLVGGELMWAEEAALNGEDIRPAVTARLAREDA</sequence>
<gene>
    <name evidence="2" type="ORF">H8R10_04235</name>
</gene>
<dbReference type="SUPFAM" id="SSF50814">
    <property type="entry name" value="Lipocalins"/>
    <property type="match status" value="1"/>
</dbReference>
<dbReference type="EMBL" id="JACRUO010000001">
    <property type="protein sequence ID" value="MBD3689439.1"/>
    <property type="molecule type" value="Genomic_DNA"/>
</dbReference>
<accession>A0A8I0KVY6</accession>
<dbReference type="InterPro" id="IPR014878">
    <property type="entry name" value="THAP4-like_heme-bd"/>
</dbReference>
<name>A0A8I0KVY6_9ACTO</name>
<evidence type="ECO:0000313" key="3">
    <source>
        <dbReference type="Proteomes" id="UP000627538"/>
    </source>
</evidence>
<dbReference type="Pfam" id="PF08768">
    <property type="entry name" value="THAP4_heme-bd"/>
    <property type="match status" value="1"/>
</dbReference>
<evidence type="ECO:0000259" key="1">
    <source>
        <dbReference type="Pfam" id="PF08768"/>
    </source>
</evidence>
<evidence type="ECO:0000313" key="2">
    <source>
        <dbReference type="EMBL" id="MBD3689439.1"/>
    </source>
</evidence>
<dbReference type="AlphaFoldDB" id="A0A8I0KVY6"/>
<dbReference type="RefSeq" id="WP_191071485.1">
    <property type="nucleotide sequence ID" value="NZ_JACRUO010000001.1"/>
</dbReference>
<protein>
    <submittedName>
        <fullName evidence="2">FABP family protein</fullName>
    </submittedName>
</protein>
<keyword evidence="3" id="KW-1185">Reference proteome</keyword>
<reference evidence="2 3" key="1">
    <citation type="submission" date="2020-08" db="EMBL/GenBank/DDBJ databases">
        <title>Winkia gen. nov., sp. nov., isolated from faeces of the Anser albifrons in China.</title>
        <authorList>
            <person name="Liu Q."/>
        </authorList>
    </citation>
    <scope>NUCLEOTIDE SEQUENCE [LARGE SCALE GENOMIC DNA]</scope>
    <source>
        <strain evidence="2 3">C62</strain>
    </source>
</reference>